<dbReference type="PANTHER" id="PTHR38886">
    <property type="entry name" value="SESA DOMAIN-CONTAINING PROTEIN"/>
    <property type="match status" value="1"/>
</dbReference>
<protein>
    <recommendedName>
        <fullName evidence="3">Fungal N-terminal domain-containing protein</fullName>
    </recommendedName>
</protein>
<evidence type="ECO:0008006" key="3">
    <source>
        <dbReference type="Google" id="ProtNLM"/>
    </source>
</evidence>
<organism evidence="1 2">
    <name type="scientific">Microthyrium microscopicum</name>
    <dbReference type="NCBI Taxonomy" id="703497"/>
    <lineage>
        <taxon>Eukaryota</taxon>
        <taxon>Fungi</taxon>
        <taxon>Dikarya</taxon>
        <taxon>Ascomycota</taxon>
        <taxon>Pezizomycotina</taxon>
        <taxon>Dothideomycetes</taxon>
        <taxon>Dothideomycetes incertae sedis</taxon>
        <taxon>Microthyriales</taxon>
        <taxon>Microthyriaceae</taxon>
        <taxon>Microthyrium</taxon>
    </lineage>
</organism>
<keyword evidence="2" id="KW-1185">Reference proteome</keyword>
<sequence>MHVYLDSIFISATDTSTTLVVASFTRSVAGFGFSVGDSIAGQGYRDLIRELYVLERAPIEVKQLDVHESLQFDKSTIEQAACQSQEVISAFLGKIEKYNHSLRLCGSGSTLKDSLKKMQWSLNKKDDIKEFQARGAAHSSALVCLLSALQIISKFRQATLSGGKYSDNLQCFQDLKVVITGTEEVSLRSFALLTDMQRQLPPQVHLLVVYLTDACGAFATLSLDLIDSWVDFDSALENRFRNMCSGKILRREYVLDNPSTKAPPSPDIPWSPNCPVVLD</sequence>
<dbReference type="Proteomes" id="UP000799302">
    <property type="component" value="Unassembled WGS sequence"/>
</dbReference>
<dbReference type="EMBL" id="MU004233">
    <property type="protein sequence ID" value="KAF2671121.1"/>
    <property type="molecule type" value="Genomic_DNA"/>
</dbReference>
<dbReference type="PANTHER" id="PTHR38886:SF1">
    <property type="entry name" value="NACHT-NTPASE AND P-LOOP NTPASES N-TERMINAL DOMAIN-CONTAINING PROTEIN"/>
    <property type="match status" value="1"/>
</dbReference>
<reference evidence="1" key="1">
    <citation type="journal article" date="2020" name="Stud. Mycol.">
        <title>101 Dothideomycetes genomes: a test case for predicting lifestyles and emergence of pathogens.</title>
        <authorList>
            <person name="Haridas S."/>
            <person name="Albert R."/>
            <person name="Binder M."/>
            <person name="Bloem J."/>
            <person name="Labutti K."/>
            <person name="Salamov A."/>
            <person name="Andreopoulos B."/>
            <person name="Baker S."/>
            <person name="Barry K."/>
            <person name="Bills G."/>
            <person name="Bluhm B."/>
            <person name="Cannon C."/>
            <person name="Castanera R."/>
            <person name="Culley D."/>
            <person name="Daum C."/>
            <person name="Ezra D."/>
            <person name="Gonzalez J."/>
            <person name="Henrissat B."/>
            <person name="Kuo A."/>
            <person name="Liang C."/>
            <person name="Lipzen A."/>
            <person name="Lutzoni F."/>
            <person name="Magnuson J."/>
            <person name="Mondo S."/>
            <person name="Nolan M."/>
            <person name="Ohm R."/>
            <person name="Pangilinan J."/>
            <person name="Park H.-J."/>
            <person name="Ramirez L."/>
            <person name="Alfaro M."/>
            <person name="Sun H."/>
            <person name="Tritt A."/>
            <person name="Yoshinaga Y."/>
            <person name="Zwiers L.-H."/>
            <person name="Turgeon B."/>
            <person name="Goodwin S."/>
            <person name="Spatafora J."/>
            <person name="Crous P."/>
            <person name="Grigoriev I."/>
        </authorList>
    </citation>
    <scope>NUCLEOTIDE SEQUENCE</scope>
    <source>
        <strain evidence="1">CBS 115976</strain>
    </source>
</reference>
<name>A0A6A6UHT7_9PEZI</name>
<evidence type="ECO:0000313" key="1">
    <source>
        <dbReference type="EMBL" id="KAF2671121.1"/>
    </source>
</evidence>
<dbReference type="OrthoDB" id="3045089at2759"/>
<gene>
    <name evidence="1" type="ORF">BT63DRAFT_453506</name>
</gene>
<proteinExistence type="predicted"/>
<evidence type="ECO:0000313" key="2">
    <source>
        <dbReference type="Proteomes" id="UP000799302"/>
    </source>
</evidence>
<dbReference type="AlphaFoldDB" id="A0A6A6UHT7"/>
<accession>A0A6A6UHT7</accession>